<keyword evidence="1" id="KW-0472">Membrane</keyword>
<keyword evidence="1" id="KW-0812">Transmembrane</keyword>
<dbReference type="Gene3D" id="1.20.144.10">
    <property type="entry name" value="Phosphatidic acid phosphatase type 2/haloperoxidase"/>
    <property type="match status" value="1"/>
</dbReference>
<organism evidence="3 4">
    <name type="scientific">candidate division MSBL1 archaeon SCGC-AAA833K04</name>
    <dbReference type="NCBI Taxonomy" id="1698258"/>
    <lineage>
        <taxon>Archaea</taxon>
        <taxon>Methanobacteriati</taxon>
        <taxon>Methanobacteriota</taxon>
        <taxon>candidate division MSBL1</taxon>
    </lineage>
</organism>
<dbReference type="EMBL" id="LHYN01000013">
    <property type="protein sequence ID" value="KXB09163.1"/>
    <property type="molecule type" value="Genomic_DNA"/>
</dbReference>
<name>A0A133VRV8_9EURY</name>
<reference evidence="3 4" key="1">
    <citation type="journal article" date="2016" name="Sci. Rep.">
        <title>Metabolic traits of an uncultured archaeal lineage -MSBL1- from brine pools of the Red Sea.</title>
        <authorList>
            <person name="Mwirichia R."/>
            <person name="Alam I."/>
            <person name="Rashid M."/>
            <person name="Vinu M."/>
            <person name="Ba-Alawi W."/>
            <person name="Anthony Kamau A."/>
            <person name="Kamanda Ngugi D."/>
            <person name="Goker M."/>
            <person name="Klenk H.P."/>
            <person name="Bajic V."/>
            <person name="Stingl U."/>
        </authorList>
    </citation>
    <scope>NUCLEOTIDE SEQUENCE [LARGE SCALE GENOMIC DNA]</scope>
    <source>
        <strain evidence="3">SCGC-AAA833K04</strain>
    </source>
</reference>
<sequence length="185" mass="20850">MDRKTIVFLTGIFTVLGLASFLVDEPVVDLLSNLRFSVFSEVMKFLTNKLVVGLIAILVPILVLWVKNEKKWILPLVISVLSAVVLTYGFKAVFMRPRPTIALITVGSYSFPSGHAATVFSVIPVIEEKLGKFKWFWIGFACLIAFTRLYLGVHYLSDVIFGGLLGYLVGWILIHEGLERWKAWK</sequence>
<dbReference type="AlphaFoldDB" id="A0A133VRV8"/>
<dbReference type="Pfam" id="PF01569">
    <property type="entry name" value="PAP2"/>
    <property type="match status" value="1"/>
</dbReference>
<dbReference type="SMART" id="SM00014">
    <property type="entry name" value="acidPPc"/>
    <property type="match status" value="1"/>
</dbReference>
<feature type="transmembrane region" description="Helical" evidence="1">
    <location>
        <begin position="73"/>
        <end position="94"/>
    </location>
</feature>
<keyword evidence="1" id="KW-1133">Transmembrane helix</keyword>
<proteinExistence type="predicted"/>
<protein>
    <recommendedName>
        <fullName evidence="2">Phosphatidic acid phosphatase type 2/haloperoxidase domain-containing protein</fullName>
    </recommendedName>
</protein>
<dbReference type="InterPro" id="IPR000326">
    <property type="entry name" value="PAP2/HPO"/>
</dbReference>
<dbReference type="SUPFAM" id="SSF48317">
    <property type="entry name" value="Acid phosphatase/Vanadium-dependent haloperoxidase"/>
    <property type="match status" value="1"/>
</dbReference>
<feature type="transmembrane region" description="Helical" evidence="1">
    <location>
        <begin position="159"/>
        <end position="178"/>
    </location>
</feature>
<feature type="domain" description="Phosphatidic acid phosphatase type 2/haloperoxidase" evidence="2">
    <location>
        <begin position="76"/>
        <end position="174"/>
    </location>
</feature>
<accession>A0A133VRV8</accession>
<dbReference type="PANTHER" id="PTHR14969:SF13">
    <property type="entry name" value="AT30094P"/>
    <property type="match status" value="1"/>
</dbReference>
<dbReference type="PANTHER" id="PTHR14969">
    <property type="entry name" value="SPHINGOSINE-1-PHOSPHATE PHOSPHOHYDROLASE"/>
    <property type="match status" value="1"/>
</dbReference>
<dbReference type="InterPro" id="IPR036938">
    <property type="entry name" value="PAP2/HPO_sf"/>
</dbReference>
<evidence type="ECO:0000259" key="2">
    <source>
        <dbReference type="SMART" id="SM00014"/>
    </source>
</evidence>
<evidence type="ECO:0000313" key="4">
    <source>
        <dbReference type="Proteomes" id="UP000070038"/>
    </source>
</evidence>
<keyword evidence="4" id="KW-1185">Reference proteome</keyword>
<evidence type="ECO:0000256" key="1">
    <source>
        <dbReference type="SAM" id="Phobius"/>
    </source>
</evidence>
<feature type="transmembrane region" description="Helical" evidence="1">
    <location>
        <begin position="45"/>
        <end position="66"/>
    </location>
</feature>
<gene>
    <name evidence="3" type="ORF">AKJ46_00850</name>
</gene>
<evidence type="ECO:0000313" key="3">
    <source>
        <dbReference type="EMBL" id="KXB09163.1"/>
    </source>
</evidence>
<feature type="transmembrane region" description="Helical" evidence="1">
    <location>
        <begin position="100"/>
        <end position="123"/>
    </location>
</feature>
<dbReference type="Proteomes" id="UP000070038">
    <property type="component" value="Unassembled WGS sequence"/>
</dbReference>
<feature type="transmembrane region" description="Helical" evidence="1">
    <location>
        <begin position="135"/>
        <end position="153"/>
    </location>
</feature>
<comment type="caution">
    <text evidence="3">The sequence shown here is derived from an EMBL/GenBank/DDBJ whole genome shotgun (WGS) entry which is preliminary data.</text>
</comment>